<comment type="caution">
    <text evidence="3">The sequence shown here is derived from an EMBL/GenBank/DDBJ whole genome shotgun (WGS) entry which is preliminary data.</text>
</comment>
<feature type="signal peptide" evidence="2">
    <location>
        <begin position="1"/>
        <end position="22"/>
    </location>
</feature>
<gene>
    <name evidence="3" type="ORF">NUH29_06715</name>
</gene>
<keyword evidence="1" id="KW-0472">Membrane</keyword>
<evidence type="ECO:0000313" key="4">
    <source>
        <dbReference type="Proteomes" id="UP001205337"/>
    </source>
</evidence>
<evidence type="ECO:0008006" key="5">
    <source>
        <dbReference type="Google" id="ProtNLM"/>
    </source>
</evidence>
<keyword evidence="1" id="KW-0812">Transmembrane</keyword>
<dbReference type="Proteomes" id="UP001205337">
    <property type="component" value="Unassembled WGS sequence"/>
</dbReference>
<feature type="chain" id="PRO_5046979206" description="LPXTG cell wall anchor domain-containing protein" evidence="2">
    <location>
        <begin position="23"/>
        <end position="367"/>
    </location>
</feature>
<keyword evidence="4" id="KW-1185">Reference proteome</keyword>
<accession>A0ABT1ZEU8</accession>
<feature type="transmembrane region" description="Helical" evidence="1">
    <location>
        <begin position="340"/>
        <end position="359"/>
    </location>
</feature>
<evidence type="ECO:0000256" key="2">
    <source>
        <dbReference type="SAM" id="SignalP"/>
    </source>
</evidence>
<protein>
    <recommendedName>
        <fullName evidence="5">LPXTG cell wall anchor domain-containing protein</fullName>
    </recommendedName>
</protein>
<keyword evidence="2" id="KW-0732">Signal</keyword>
<organism evidence="3 4">
    <name type="scientific">Protaetiibacter mangrovi</name>
    <dbReference type="NCBI Taxonomy" id="2970926"/>
    <lineage>
        <taxon>Bacteria</taxon>
        <taxon>Bacillati</taxon>
        <taxon>Actinomycetota</taxon>
        <taxon>Actinomycetes</taxon>
        <taxon>Micrococcales</taxon>
        <taxon>Microbacteriaceae</taxon>
        <taxon>Protaetiibacter</taxon>
    </lineage>
</organism>
<evidence type="ECO:0000313" key="3">
    <source>
        <dbReference type="EMBL" id="MCS0499239.1"/>
    </source>
</evidence>
<dbReference type="RefSeq" id="WP_258798258.1">
    <property type="nucleotide sequence ID" value="NZ_JANTHX010000005.1"/>
</dbReference>
<evidence type="ECO:0000256" key="1">
    <source>
        <dbReference type="SAM" id="Phobius"/>
    </source>
</evidence>
<keyword evidence="1" id="KW-1133">Transmembrane helix</keyword>
<name>A0ABT1ZEU8_9MICO</name>
<reference evidence="3 4" key="1">
    <citation type="submission" date="2022-08" db="EMBL/GenBank/DDBJ databases">
        <authorList>
            <person name="Li F."/>
        </authorList>
    </citation>
    <scope>NUCLEOTIDE SEQUENCE [LARGE SCALE GENOMIC DNA]</scope>
    <source>
        <strain evidence="3 4">10F1B-8-1</strain>
    </source>
</reference>
<dbReference type="EMBL" id="JANTHX010000005">
    <property type="protein sequence ID" value="MCS0499239.1"/>
    <property type="molecule type" value="Genomic_DNA"/>
</dbReference>
<sequence>MKKTLAALATTALVGFSTFALAGAASASTPIGDAVFYTTADFGTETGAGYPANDWFFGELGSSWTSASASSSATGLDIDAGAGDALQILNNESRLISNAEDFASAIDGAVIHASSSDWVFQLPIFGETDAEFTTLRPASTGTTDRTATWITSGAITDGAGATLYAANDTATLDEFVAALMQGETPELLAYGLWVNPDTTVSIYSVDVFDDLSVFTPIPTRSVTPNPVTPEQTSTTGLVFTGSGWFPGAQIYIDVFVCDSEDDSPANSYDGSGVAGPDGTFSVTVIFDEPLPIGTYCYYLDDDDVLWDGDVLPELENLVVAAAVIPAAPALADTGANTTPYLIGGAVALLLGAGALVASARMRRRIED</sequence>
<proteinExistence type="predicted"/>